<dbReference type="PROSITE" id="PS51819">
    <property type="entry name" value="VOC"/>
    <property type="match status" value="1"/>
</dbReference>
<sequence>MRSKTSRMWWGTAIEAPDPRALARFYAELLDWPIVHEEPGTSVVAPPQGAIYVVFQQAIGYQPPVWPPAEGEQRPMMHFDFQVGDLDEAVAEAVAMGASLAPVQPQEHVRVLFDPAGHPFCLCLDDG</sequence>
<dbReference type="InterPro" id="IPR029068">
    <property type="entry name" value="Glyas_Bleomycin-R_OHBP_Dase"/>
</dbReference>
<dbReference type="PANTHER" id="PTHR35908">
    <property type="entry name" value="HYPOTHETICAL FUSION PROTEIN"/>
    <property type="match status" value="1"/>
</dbReference>
<dbReference type="Proteomes" id="UP001490330">
    <property type="component" value="Unassembled WGS sequence"/>
</dbReference>
<evidence type="ECO:0000313" key="3">
    <source>
        <dbReference type="Proteomes" id="UP001490330"/>
    </source>
</evidence>
<dbReference type="SUPFAM" id="SSF54593">
    <property type="entry name" value="Glyoxalase/Bleomycin resistance protein/Dihydroxybiphenyl dioxygenase"/>
    <property type="match status" value="1"/>
</dbReference>
<dbReference type="CDD" id="cd06587">
    <property type="entry name" value="VOC"/>
    <property type="match status" value="1"/>
</dbReference>
<feature type="domain" description="VOC" evidence="1">
    <location>
        <begin position="7"/>
        <end position="127"/>
    </location>
</feature>
<protein>
    <submittedName>
        <fullName evidence="2">VOC family protein</fullName>
    </submittedName>
</protein>
<dbReference type="PANTHER" id="PTHR35908:SF1">
    <property type="entry name" value="CONSERVED PROTEIN"/>
    <property type="match status" value="1"/>
</dbReference>
<organism evidence="2 3">
    <name type="scientific">Streptomyces flaveolus</name>
    <dbReference type="NCBI Taxonomy" id="67297"/>
    <lineage>
        <taxon>Bacteria</taxon>
        <taxon>Bacillati</taxon>
        <taxon>Actinomycetota</taxon>
        <taxon>Actinomycetes</taxon>
        <taxon>Kitasatosporales</taxon>
        <taxon>Streptomycetaceae</taxon>
        <taxon>Streptomyces</taxon>
    </lineage>
</organism>
<dbReference type="InterPro" id="IPR041581">
    <property type="entry name" value="Glyoxalase_6"/>
</dbReference>
<accession>A0ABV1VJC1</accession>
<dbReference type="InterPro" id="IPR037523">
    <property type="entry name" value="VOC_core"/>
</dbReference>
<dbReference type="RefSeq" id="WP_350721444.1">
    <property type="nucleotide sequence ID" value="NZ_JBEPCO010000026.1"/>
</dbReference>
<comment type="caution">
    <text evidence="2">The sequence shown here is derived from an EMBL/GenBank/DDBJ whole genome shotgun (WGS) entry which is preliminary data.</text>
</comment>
<keyword evidence="3" id="KW-1185">Reference proteome</keyword>
<reference evidence="2 3" key="1">
    <citation type="submission" date="2024-06" db="EMBL/GenBank/DDBJ databases">
        <title>The Natural Products Discovery Center: Release of the First 8490 Sequenced Strains for Exploring Actinobacteria Biosynthetic Diversity.</title>
        <authorList>
            <person name="Kalkreuter E."/>
            <person name="Kautsar S.A."/>
            <person name="Yang D."/>
            <person name="Bader C.D."/>
            <person name="Teijaro C.N."/>
            <person name="Fluegel L."/>
            <person name="Davis C.M."/>
            <person name="Simpson J.R."/>
            <person name="Lauterbach L."/>
            <person name="Steele A.D."/>
            <person name="Gui C."/>
            <person name="Meng S."/>
            <person name="Li G."/>
            <person name="Viehrig K."/>
            <person name="Ye F."/>
            <person name="Su P."/>
            <person name="Kiefer A.F."/>
            <person name="Nichols A."/>
            <person name="Cepeda A.J."/>
            <person name="Yan W."/>
            <person name="Fan B."/>
            <person name="Jiang Y."/>
            <person name="Adhikari A."/>
            <person name="Zheng C.-J."/>
            <person name="Schuster L."/>
            <person name="Cowan T.M."/>
            <person name="Smanski M.J."/>
            <person name="Chevrette M.G."/>
            <person name="De Carvalho L.P.S."/>
            <person name="Shen B."/>
        </authorList>
    </citation>
    <scope>NUCLEOTIDE SEQUENCE [LARGE SCALE GENOMIC DNA]</scope>
    <source>
        <strain evidence="2 3">NPDC000632</strain>
    </source>
</reference>
<proteinExistence type="predicted"/>
<dbReference type="EMBL" id="JBEPCV010000023">
    <property type="protein sequence ID" value="MER6906563.1"/>
    <property type="molecule type" value="Genomic_DNA"/>
</dbReference>
<name>A0ABV1VJC1_9ACTN</name>
<evidence type="ECO:0000313" key="2">
    <source>
        <dbReference type="EMBL" id="MER6906563.1"/>
    </source>
</evidence>
<gene>
    <name evidence="2" type="ORF">ABT322_23040</name>
</gene>
<evidence type="ECO:0000259" key="1">
    <source>
        <dbReference type="PROSITE" id="PS51819"/>
    </source>
</evidence>
<dbReference type="Pfam" id="PF18029">
    <property type="entry name" value="Glyoxalase_6"/>
    <property type="match status" value="1"/>
</dbReference>
<dbReference type="Gene3D" id="3.10.180.10">
    <property type="entry name" value="2,3-Dihydroxybiphenyl 1,2-Dioxygenase, domain 1"/>
    <property type="match status" value="1"/>
</dbReference>